<feature type="region of interest" description="Disordered" evidence="6">
    <location>
        <begin position="602"/>
        <end position="702"/>
    </location>
</feature>
<evidence type="ECO:0000256" key="4">
    <source>
        <dbReference type="ARBA" id="ARBA00023136"/>
    </source>
</evidence>
<sequence>MQRNRPGPAQFKAAFAGGPAQDITVRPRSRPATTLRPINHPPGWLETVLMRPIRVECWSCLRPSWLHRGQRDATPHDWTCLNCQTHQRRDKDGNIESVPEMFDSTLNEDISERIARSRTSRNRARHNGSTSSDSQDDVFCDKCSSNQRVIYQLLSNYIPDEDDENYEAFFENADAYRRQVEERYPLACSDCLDRVQQRLSQQNYRIKSSLLNATLSKSRGDRISPTRKYPDAPWVLTGASWIISHATWVAVELGVLLHLPNIGPFEHLRQRRYSTGLSTFNTITGTISKINTASVWPWASTFGRPFRDLQEHEYRMLLLLALALVSVTSLFWDPLQLMRWRSPRARIRTRWYHSWTKRAALPLLVLQFMALFSKHLWQESIVGYGVLVLLHTAYLVAFFTCQQALDPIELRFSPSVPSSPPPEPSTYEHVRTDSRPNRSLAAARQGSFVNRSFSPPVLSRTASDPTNRFAASSSPSWADYSGSQSDSQDANQMNWSPKKPASSPPTRLPAVFGTYRDSSQRTAHDDPFLQGMARLGQDSTNTYTSHTSTHHNDRNNDNKFRSRAYEPSPLANPSLITNMSLGNISFGEMLGFPSAKFQQPENHFAHRSQPDSGRSEPWAFRKPAETNSSSFGMDRIHRRGQHSRPSGLSRNADVDMEGEDDDDEDNDDNARRGTFGQRGRDTGSDSDLFGNSFSAMGRSSQARDSWTVDGREAFAAQTYFPPEPETGLEDNFFGVVKIVDDYLPPKQEPRTIDARNLMLKKRMAKRWLVFILICRALSLLKPDGQWLDKLLWVSHHVFAIVLLHATAFWVLDESRALQRYWNRKPTKEAEKKTAVAVKSKDPFEPTPLDKICSYILMTLLSLRVVSLAWAVVSKAEQGVGVNDSCIRGLDLSSGKSIEYCQDVSLDDRYSDLDWPIGAVKLAMPWAYDGGYDLRTLATYAGWIHDGAIVALFGVLMVCGAGAPSTHGRAKAPERRKVKL</sequence>
<feature type="region of interest" description="Disordered" evidence="6">
    <location>
        <begin position="538"/>
        <end position="573"/>
    </location>
</feature>
<dbReference type="STRING" id="1314771.A0A197JFZ8"/>
<dbReference type="GO" id="GO:0071765">
    <property type="term" value="P:nuclear inner membrane organization"/>
    <property type="evidence" value="ECO:0007669"/>
    <property type="project" value="InterPro"/>
</dbReference>
<feature type="compositionally biased region" description="Basic and acidic residues" evidence="6">
    <location>
        <begin position="426"/>
        <end position="436"/>
    </location>
</feature>
<dbReference type="EMBL" id="KV442119">
    <property type="protein sequence ID" value="OAQ23426.1"/>
    <property type="molecule type" value="Genomic_DNA"/>
</dbReference>
<evidence type="ECO:0000256" key="1">
    <source>
        <dbReference type="ARBA" id="ARBA00004473"/>
    </source>
</evidence>
<feature type="domain" description="Ima1 N-terminal" evidence="7">
    <location>
        <begin position="55"/>
        <end position="195"/>
    </location>
</feature>
<keyword evidence="5" id="KW-0539">Nucleus</keyword>
<evidence type="ECO:0000313" key="8">
    <source>
        <dbReference type="EMBL" id="OAQ23426.1"/>
    </source>
</evidence>
<accession>A0A197JFZ8</accession>
<dbReference type="GO" id="GO:0044732">
    <property type="term" value="C:mitotic spindle pole body"/>
    <property type="evidence" value="ECO:0007669"/>
    <property type="project" value="TreeGrafter"/>
</dbReference>
<evidence type="ECO:0000256" key="5">
    <source>
        <dbReference type="ARBA" id="ARBA00023242"/>
    </source>
</evidence>
<comment type="subcellular location">
    <subcellularLocation>
        <location evidence="1">Nucleus inner membrane</location>
        <topology evidence="1">Multi-pass membrane protein</topology>
    </subcellularLocation>
</comment>
<dbReference type="Pfam" id="PF09779">
    <property type="entry name" value="Ima1_N"/>
    <property type="match status" value="1"/>
</dbReference>
<feature type="compositionally biased region" description="Basic and acidic residues" evidence="6">
    <location>
        <begin position="550"/>
        <end position="564"/>
    </location>
</feature>
<evidence type="ECO:0000256" key="3">
    <source>
        <dbReference type="ARBA" id="ARBA00022989"/>
    </source>
</evidence>
<dbReference type="GO" id="GO:0005637">
    <property type="term" value="C:nuclear inner membrane"/>
    <property type="evidence" value="ECO:0007669"/>
    <property type="project" value="UniProtKB-SubCell"/>
</dbReference>
<proteinExistence type="predicted"/>
<dbReference type="InterPro" id="IPR018617">
    <property type="entry name" value="Ima1_N"/>
</dbReference>
<keyword evidence="4" id="KW-0472">Membrane</keyword>
<feature type="compositionally biased region" description="Polar residues" evidence="6">
    <location>
        <begin position="689"/>
        <end position="702"/>
    </location>
</feature>
<dbReference type="InterPro" id="IPR042321">
    <property type="entry name" value="Ima1"/>
</dbReference>
<keyword evidence="9" id="KW-1185">Reference proteome</keyword>
<dbReference type="PANTHER" id="PTHR28538">
    <property type="entry name" value="INTEGRAL INNER NUCLEAR MEMBRANE PROTEIN IMA1"/>
    <property type="match status" value="1"/>
</dbReference>
<feature type="compositionally biased region" description="Polar residues" evidence="6">
    <location>
        <begin position="460"/>
        <end position="495"/>
    </location>
</feature>
<feature type="region of interest" description="Disordered" evidence="6">
    <location>
        <begin position="413"/>
        <end position="436"/>
    </location>
</feature>
<feature type="compositionally biased region" description="Basic residues" evidence="6">
    <location>
        <begin position="116"/>
        <end position="126"/>
    </location>
</feature>
<evidence type="ECO:0000259" key="7">
    <source>
        <dbReference type="Pfam" id="PF09779"/>
    </source>
</evidence>
<dbReference type="GO" id="GO:0034506">
    <property type="term" value="C:chromosome, centromeric core domain"/>
    <property type="evidence" value="ECO:0007669"/>
    <property type="project" value="TreeGrafter"/>
</dbReference>
<keyword evidence="3" id="KW-1133">Transmembrane helix</keyword>
<feature type="region of interest" description="Disordered" evidence="6">
    <location>
        <begin position="115"/>
        <end position="136"/>
    </location>
</feature>
<gene>
    <name evidence="8" type="ORF">K457DRAFT_142727</name>
</gene>
<reference evidence="8 9" key="1">
    <citation type="submission" date="2016-05" db="EMBL/GenBank/DDBJ databases">
        <title>Genome sequencing reveals origins of a unique bacterial endosymbiosis in the earliest lineages of terrestrial Fungi.</title>
        <authorList>
            <consortium name="DOE Joint Genome Institute"/>
            <person name="Uehling J."/>
            <person name="Gryganskyi A."/>
            <person name="Hameed K."/>
            <person name="Tschaplinski T."/>
            <person name="Misztal P."/>
            <person name="Wu S."/>
            <person name="Desiro A."/>
            <person name="Vande Pol N."/>
            <person name="Du Z.-Y."/>
            <person name="Zienkiewicz A."/>
            <person name="Zienkiewicz K."/>
            <person name="Morin E."/>
            <person name="Tisserant E."/>
            <person name="Splivallo R."/>
            <person name="Hainaut M."/>
            <person name="Henrissat B."/>
            <person name="Ohm R."/>
            <person name="Kuo A."/>
            <person name="Yan J."/>
            <person name="Lipzen A."/>
            <person name="Nolan M."/>
            <person name="Labutti K."/>
            <person name="Barry K."/>
            <person name="Goldstein A."/>
            <person name="Labbe J."/>
            <person name="Schadt C."/>
            <person name="Tuskan G."/>
            <person name="Grigoriev I."/>
            <person name="Martin F."/>
            <person name="Vilgalys R."/>
            <person name="Bonito G."/>
        </authorList>
    </citation>
    <scope>NUCLEOTIDE SEQUENCE [LARGE SCALE GENOMIC DNA]</scope>
    <source>
        <strain evidence="8 9">AG-77</strain>
    </source>
</reference>
<protein>
    <recommendedName>
        <fullName evidence="7">Ima1 N-terminal domain-containing protein</fullName>
    </recommendedName>
</protein>
<organism evidence="8 9">
    <name type="scientific">Linnemannia elongata AG-77</name>
    <dbReference type="NCBI Taxonomy" id="1314771"/>
    <lineage>
        <taxon>Eukaryota</taxon>
        <taxon>Fungi</taxon>
        <taxon>Fungi incertae sedis</taxon>
        <taxon>Mucoromycota</taxon>
        <taxon>Mortierellomycotina</taxon>
        <taxon>Mortierellomycetes</taxon>
        <taxon>Mortierellales</taxon>
        <taxon>Mortierellaceae</taxon>
        <taxon>Linnemannia</taxon>
    </lineage>
</organism>
<evidence type="ECO:0000256" key="2">
    <source>
        <dbReference type="ARBA" id="ARBA00022692"/>
    </source>
</evidence>
<dbReference type="Proteomes" id="UP000078512">
    <property type="component" value="Unassembled WGS sequence"/>
</dbReference>
<dbReference type="OrthoDB" id="5966927at2759"/>
<evidence type="ECO:0000313" key="9">
    <source>
        <dbReference type="Proteomes" id="UP000078512"/>
    </source>
</evidence>
<name>A0A197JFZ8_9FUNG</name>
<dbReference type="PANTHER" id="PTHR28538:SF1">
    <property type="entry name" value="INTEGRAL INNER NUCLEAR MEMBRANE PROTEIN IMA1"/>
    <property type="match status" value="1"/>
</dbReference>
<dbReference type="AlphaFoldDB" id="A0A197JFZ8"/>
<feature type="region of interest" description="Disordered" evidence="6">
    <location>
        <begin position="452"/>
        <end position="512"/>
    </location>
</feature>
<dbReference type="GO" id="GO:0034992">
    <property type="term" value="C:microtubule organizing center attachment site"/>
    <property type="evidence" value="ECO:0007669"/>
    <property type="project" value="TreeGrafter"/>
</dbReference>
<keyword evidence="2" id="KW-0812">Transmembrane</keyword>
<feature type="compositionally biased region" description="Acidic residues" evidence="6">
    <location>
        <begin position="654"/>
        <end position="667"/>
    </location>
</feature>
<evidence type="ECO:0000256" key="6">
    <source>
        <dbReference type="SAM" id="MobiDB-lite"/>
    </source>
</evidence>